<dbReference type="SUPFAM" id="SSF52540">
    <property type="entry name" value="P-loop containing nucleoside triphosphate hydrolases"/>
    <property type="match status" value="1"/>
</dbReference>
<keyword evidence="4 8" id="KW-0175">Coiled coil</keyword>
<accession>A0A814F5L0</accession>
<dbReference type="PROSITE" id="PS51719">
    <property type="entry name" value="G_SEPTIN"/>
    <property type="match status" value="1"/>
</dbReference>
<comment type="similarity">
    <text evidence="7">Belongs to the TRAFAC class TrmE-Era-EngA-EngB-Septin-like GTPase superfamily. Septin GTPase family.</text>
</comment>
<dbReference type="Gene3D" id="3.40.50.300">
    <property type="entry name" value="P-loop containing nucleotide triphosphate hydrolases"/>
    <property type="match status" value="1"/>
</dbReference>
<keyword evidence="3 7" id="KW-0547">Nucleotide-binding</keyword>
<evidence type="ECO:0000256" key="1">
    <source>
        <dbReference type="ARBA" id="ARBA00004626"/>
    </source>
</evidence>
<dbReference type="EMBL" id="CAJNOT010000427">
    <property type="protein sequence ID" value="CAF0978297.1"/>
    <property type="molecule type" value="Genomic_DNA"/>
</dbReference>
<protein>
    <recommendedName>
        <fullName evidence="10">Septin-type G domain-containing protein</fullName>
    </recommendedName>
</protein>
<dbReference type="CDD" id="cd01850">
    <property type="entry name" value="CDC_Septin"/>
    <property type="match status" value="1"/>
</dbReference>
<dbReference type="Pfam" id="PF00735">
    <property type="entry name" value="Septin"/>
    <property type="match status" value="1"/>
</dbReference>
<feature type="compositionally biased region" description="Low complexity" evidence="9">
    <location>
        <begin position="27"/>
        <end position="39"/>
    </location>
</feature>
<evidence type="ECO:0000256" key="2">
    <source>
        <dbReference type="ARBA" id="ARBA00022618"/>
    </source>
</evidence>
<evidence type="ECO:0000256" key="5">
    <source>
        <dbReference type="ARBA" id="ARBA00023134"/>
    </source>
</evidence>
<feature type="region of interest" description="Disordered" evidence="9">
    <location>
        <begin position="197"/>
        <end position="270"/>
    </location>
</feature>
<keyword evidence="5 7" id="KW-0342">GTP-binding</keyword>
<evidence type="ECO:0000256" key="8">
    <source>
        <dbReference type="SAM" id="Coils"/>
    </source>
</evidence>
<feature type="coiled-coil region" evidence="8">
    <location>
        <begin position="636"/>
        <end position="670"/>
    </location>
</feature>
<reference evidence="11" key="1">
    <citation type="submission" date="2021-02" db="EMBL/GenBank/DDBJ databases">
        <authorList>
            <person name="Nowell W R."/>
        </authorList>
    </citation>
    <scope>NUCLEOTIDE SEQUENCE</scope>
</reference>
<evidence type="ECO:0000256" key="9">
    <source>
        <dbReference type="SAM" id="MobiDB-lite"/>
    </source>
</evidence>
<evidence type="ECO:0000256" key="4">
    <source>
        <dbReference type="ARBA" id="ARBA00023054"/>
    </source>
</evidence>
<feature type="compositionally biased region" description="Pro residues" evidence="9">
    <location>
        <begin position="149"/>
        <end position="167"/>
    </location>
</feature>
<dbReference type="PANTHER" id="PTHR18884">
    <property type="entry name" value="SEPTIN"/>
    <property type="match status" value="1"/>
</dbReference>
<dbReference type="InterPro" id="IPR016491">
    <property type="entry name" value="Septin"/>
</dbReference>
<dbReference type="AlphaFoldDB" id="A0A814F5L0"/>
<proteinExistence type="inferred from homology"/>
<dbReference type="GO" id="GO:0032154">
    <property type="term" value="C:cleavage furrow"/>
    <property type="evidence" value="ECO:0007669"/>
    <property type="project" value="UniProtKB-SubCell"/>
</dbReference>
<evidence type="ECO:0000256" key="7">
    <source>
        <dbReference type="RuleBase" id="RU004560"/>
    </source>
</evidence>
<evidence type="ECO:0000256" key="6">
    <source>
        <dbReference type="ARBA" id="ARBA00023306"/>
    </source>
</evidence>
<comment type="subcellular location">
    <subcellularLocation>
        <location evidence="1">Cleavage furrow</location>
    </subcellularLocation>
</comment>
<feature type="compositionally biased region" description="Polar residues" evidence="9">
    <location>
        <begin position="1"/>
        <end position="26"/>
    </location>
</feature>
<evidence type="ECO:0000313" key="12">
    <source>
        <dbReference type="Proteomes" id="UP000663864"/>
    </source>
</evidence>
<dbReference type="GO" id="GO:0005525">
    <property type="term" value="F:GTP binding"/>
    <property type="evidence" value="ECO:0007669"/>
    <property type="project" value="UniProtKB-KW"/>
</dbReference>
<dbReference type="GO" id="GO:0051301">
    <property type="term" value="P:cell division"/>
    <property type="evidence" value="ECO:0007669"/>
    <property type="project" value="UniProtKB-KW"/>
</dbReference>
<evidence type="ECO:0000259" key="10">
    <source>
        <dbReference type="PROSITE" id="PS51719"/>
    </source>
</evidence>
<feature type="compositionally biased region" description="Low complexity" evidence="9">
    <location>
        <begin position="168"/>
        <end position="182"/>
    </location>
</feature>
<feature type="compositionally biased region" description="Polar residues" evidence="9">
    <location>
        <begin position="235"/>
        <end position="244"/>
    </location>
</feature>
<feature type="compositionally biased region" description="Polar residues" evidence="9">
    <location>
        <begin position="207"/>
        <end position="219"/>
    </location>
</feature>
<comment type="caution">
    <text evidence="11">The sequence shown here is derived from an EMBL/GenBank/DDBJ whole genome shotgun (WGS) entry which is preliminary data.</text>
</comment>
<dbReference type="GO" id="GO:0005856">
    <property type="term" value="C:cytoskeleton"/>
    <property type="evidence" value="ECO:0007669"/>
    <property type="project" value="UniProtKB-ARBA"/>
</dbReference>
<keyword evidence="2" id="KW-0132">Cell division</keyword>
<organism evidence="11 12">
    <name type="scientific">Rotaria sordida</name>
    <dbReference type="NCBI Taxonomy" id="392033"/>
    <lineage>
        <taxon>Eukaryota</taxon>
        <taxon>Metazoa</taxon>
        <taxon>Spiralia</taxon>
        <taxon>Gnathifera</taxon>
        <taxon>Rotifera</taxon>
        <taxon>Eurotatoria</taxon>
        <taxon>Bdelloidea</taxon>
        <taxon>Philodinida</taxon>
        <taxon>Philodinidae</taxon>
        <taxon>Rotaria</taxon>
    </lineage>
</organism>
<dbReference type="InterPro" id="IPR030379">
    <property type="entry name" value="G_SEPTIN_dom"/>
</dbReference>
<feature type="region of interest" description="Disordered" evidence="9">
    <location>
        <begin position="1"/>
        <end position="43"/>
    </location>
</feature>
<feature type="compositionally biased region" description="Low complexity" evidence="9">
    <location>
        <begin position="197"/>
        <end position="206"/>
    </location>
</feature>
<sequence>MSSTATIESPSKSSTTNIRYHTNGIESESSTPSTTTTHSNGNGITAVVVTNPLASSSFSSTTSRYQSSVMNKYKNLAAPDLTHPLSSLKQMTHILTNNNGNNTALDSHAYLAAKYRRADPHLRSTTSTPNSTPTKISASAINESTTVDGPPPVAPPPPPPPPLPPSAPSSSSSSISSVKGPSTRLTLDDLHQSPILHSTTTHSHTSNGDYRSTLYPTIVNNPTSTPIPSPPHGYGSSTSNSTISKLIRPRQESETNSINKEQQQQQQQQVAPRIREISSNVGFVSLPDQVHRRAVKKGFEFNLMVVGQSGLGKSTFINTLFQTELYGQDFPSTVHRKKKTVSIDSSSILLKEKGVQLRLTIVDTPGFGDAVDNSNCWQPIIDHIDSKYEEYLNAESRVIRKAHINDNRVHCCLYFITPTGHSLQALDIEFMKRLHDRVNIIPVIAKADTLTSEELRLFKKSIMQDITNEKMKLYEFPECDDDDENKLTKIYKDKVPFAVVGSNFILEKGNKRTRVRQYAWGIVDVEDEVHSDFIALRSMLIRTNLNDLRDVTHNIHYENYRYKKLSSFHGNDTKNGKTLQTPSVNKNFLSQIEDERIETETRLEKMSRDMEAVYQSKVTEKLQKLDESKQNVLKTQETYRLNIQQEEERIQLKREELERARREWEESLAKTGFVADQIGSLTKTSKKGLF</sequence>
<feature type="domain" description="Septin-type G" evidence="10">
    <location>
        <begin position="297"/>
        <end position="567"/>
    </location>
</feature>
<dbReference type="FunFam" id="3.40.50.300:FF:000162">
    <property type="entry name" value="septin-7 isoform X1"/>
    <property type="match status" value="1"/>
</dbReference>
<gene>
    <name evidence="11" type="ORF">ZHD862_LOCUS11369</name>
</gene>
<dbReference type="Proteomes" id="UP000663864">
    <property type="component" value="Unassembled WGS sequence"/>
</dbReference>
<evidence type="ECO:0000313" key="11">
    <source>
        <dbReference type="EMBL" id="CAF0978297.1"/>
    </source>
</evidence>
<name>A0A814F5L0_9BILA</name>
<evidence type="ECO:0000256" key="3">
    <source>
        <dbReference type="ARBA" id="ARBA00022741"/>
    </source>
</evidence>
<keyword evidence="6" id="KW-0131">Cell cycle</keyword>
<feature type="region of interest" description="Disordered" evidence="9">
    <location>
        <begin position="142"/>
        <end position="185"/>
    </location>
</feature>
<dbReference type="InterPro" id="IPR027417">
    <property type="entry name" value="P-loop_NTPase"/>
</dbReference>